<keyword evidence="1 5" id="KW-0479">Metal-binding</keyword>
<protein>
    <submittedName>
        <fullName evidence="8">Putative 2og-fe oxygenase family</fullName>
    </submittedName>
</protein>
<comment type="cofactor">
    <cofactor evidence="5">
        <name>Fe(2+)</name>
        <dbReference type="ChEBI" id="CHEBI:29033"/>
    </cofactor>
    <text evidence="5">Binds 1 Fe(2+) ion per subunit.</text>
</comment>
<dbReference type="AlphaFoldDB" id="A0A0B1NZJ3"/>
<keyword evidence="3" id="KW-0560">Oxidoreductase</keyword>
<dbReference type="InterPro" id="IPR004574">
    <property type="entry name" value="Alkb"/>
</dbReference>
<dbReference type="Gene3D" id="2.60.120.590">
    <property type="entry name" value="Alpha-ketoglutarate-dependent dioxygenase AlkB-like"/>
    <property type="match status" value="1"/>
</dbReference>
<keyword evidence="4 5" id="KW-0408">Iron</keyword>
<evidence type="ECO:0000256" key="2">
    <source>
        <dbReference type="ARBA" id="ARBA00022964"/>
    </source>
</evidence>
<feature type="binding site" evidence="5">
    <location>
        <position position="243"/>
    </location>
    <ligand>
        <name>Fe cation</name>
        <dbReference type="ChEBI" id="CHEBI:24875"/>
        <note>catalytic</note>
    </ligand>
</feature>
<feature type="compositionally biased region" description="Polar residues" evidence="6">
    <location>
        <begin position="1"/>
        <end position="22"/>
    </location>
</feature>
<dbReference type="GO" id="GO:0005634">
    <property type="term" value="C:nucleus"/>
    <property type="evidence" value="ECO:0007669"/>
    <property type="project" value="TreeGrafter"/>
</dbReference>
<evidence type="ECO:0000256" key="6">
    <source>
        <dbReference type="SAM" id="MobiDB-lite"/>
    </source>
</evidence>
<evidence type="ECO:0000256" key="1">
    <source>
        <dbReference type="ARBA" id="ARBA00022723"/>
    </source>
</evidence>
<dbReference type="PANTHER" id="PTHR16557">
    <property type="entry name" value="ALKYLATED DNA REPAIR PROTEIN ALKB-RELATED"/>
    <property type="match status" value="1"/>
</dbReference>
<comment type="caution">
    <text evidence="8">The sequence shown here is derived from an EMBL/GenBank/DDBJ whole genome shotgun (WGS) entry which is preliminary data.</text>
</comment>
<evidence type="ECO:0000256" key="4">
    <source>
        <dbReference type="ARBA" id="ARBA00023004"/>
    </source>
</evidence>
<dbReference type="HOGENOM" id="CLU_029471_0_0_1"/>
<feature type="binding site" evidence="5">
    <location>
        <position position="245"/>
    </location>
    <ligand>
        <name>Fe cation</name>
        <dbReference type="ChEBI" id="CHEBI:24875"/>
        <note>catalytic</note>
    </ligand>
</feature>
<accession>A0A0B1NZJ3</accession>
<dbReference type="GO" id="GO:0046872">
    <property type="term" value="F:metal ion binding"/>
    <property type="evidence" value="ECO:0007669"/>
    <property type="project" value="UniProtKB-KW"/>
</dbReference>
<proteinExistence type="predicted"/>
<dbReference type="STRING" id="52586.A0A0B1NZJ3"/>
<dbReference type="GO" id="GO:0051213">
    <property type="term" value="F:dioxygenase activity"/>
    <property type="evidence" value="ECO:0007669"/>
    <property type="project" value="UniProtKB-KW"/>
</dbReference>
<reference evidence="8 9" key="1">
    <citation type="journal article" date="2014" name="BMC Genomics">
        <title>Adaptive genomic structural variation in the grape powdery mildew pathogen, Erysiphe necator.</title>
        <authorList>
            <person name="Jones L."/>
            <person name="Riaz S."/>
            <person name="Morales-Cruz A."/>
            <person name="Amrine K.C."/>
            <person name="McGuire B."/>
            <person name="Gubler W.D."/>
            <person name="Walker M.A."/>
            <person name="Cantu D."/>
        </authorList>
    </citation>
    <scope>NUCLEOTIDE SEQUENCE [LARGE SCALE GENOMIC DNA]</scope>
    <source>
        <strain evidence="9">c</strain>
    </source>
</reference>
<name>A0A0B1NZJ3_UNCNE</name>
<dbReference type="Pfam" id="PF13532">
    <property type="entry name" value="2OG-FeII_Oxy_2"/>
    <property type="match status" value="1"/>
</dbReference>
<sequence>MNPLTSQRTRGLSGTSNPSRAQLNPYETPPLELRNLFKCWQFHSATLDERHELQFLEPDNCSEILQNRLCAVFKQFHSSYNISDHGTGANSSNQSKIYQSKKIPGLSVASGFLPPIIQKELLSRLLHRDLSNPEHNTNLHLHYNISYPAEKRSFFSENPLNLQFYSKDKNPKKNLDCRKALQKKLRWITLGGQYDWSRKDYPLGNAPKFPSDISSLIVGLFPNIQPQAAIVNLYSPGDTLSLHRDVSEKVDRGLVSISLGCSAYFIIGVQDEETMETKSEVLYLHSGDVVCMTEESRFAWHGVPLIIENTCPEYLSDWPGEEFPAWKKWISQKRVNLNVRQIWD</sequence>
<keyword evidence="2" id="KW-0223">Dioxygenase</keyword>
<gene>
    <name evidence="8" type="ORF">EV44_g5712</name>
</gene>
<dbReference type="EMBL" id="JNVN01004196">
    <property type="protein sequence ID" value="KHJ30460.1"/>
    <property type="molecule type" value="Genomic_DNA"/>
</dbReference>
<evidence type="ECO:0000313" key="9">
    <source>
        <dbReference type="Proteomes" id="UP000030854"/>
    </source>
</evidence>
<feature type="binding site" evidence="5">
    <location>
        <position position="301"/>
    </location>
    <ligand>
        <name>Fe cation</name>
        <dbReference type="ChEBI" id="CHEBI:24875"/>
        <note>catalytic</note>
    </ligand>
</feature>
<organism evidence="8 9">
    <name type="scientific">Uncinula necator</name>
    <name type="common">Grape powdery mildew</name>
    <dbReference type="NCBI Taxonomy" id="52586"/>
    <lineage>
        <taxon>Eukaryota</taxon>
        <taxon>Fungi</taxon>
        <taxon>Dikarya</taxon>
        <taxon>Ascomycota</taxon>
        <taxon>Pezizomycotina</taxon>
        <taxon>Leotiomycetes</taxon>
        <taxon>Erysiphales</taxon>
        <taxon>Erysiphaceae</taxon>
        <taxon>Erysiphe</taxon>
    </lineage>
</organism>
<evidence type="ECO:0000259" key="7">
    <source>
        <dbReference type="PROSITE" id="PS51471"/>
    </source>
</evidence>
<dbReference type="GO" id="GO:0005737">
    <property type="term" value="C:cytoplasm"/>
    <property type="evidence" value="ECO:0007669"/>
    <property type="project" value="TreeGrafter"/>
</dbReference>
<dbReference type="InterPro" id="IPR027450">
    <property type="entry name" value="AlkB-like"/>
</dbReference>
<dbReference type="PROSITE" id="PS51471">
    <property type="entry name" value="FE2OG_OXY"/>
    <property type="match status" value="1"/>
</dbReference>
<dbReference type="InterPro" id="IPR005123">
    <property type="entry name" value="Oxoglu/Fe-dep_dioxygenase_dom"/>
</dbReference>
<dbReference type="Proteomes" id="UP000030854">
    <property type="component" value="Unassembled WGS sequence"/>
</dbReference>
<dbReference type="OMA" id="CEVIRLR"/>
<evidence type="ECO:0000256" key="3">
    <source>
        <dbReference type="ARBA" id="ARBA00023002"/>
    </source>
</evidence>
<dbReference type="PANTHER" id="PTHR16557:SF2">
    <property type="entry name" value="NUCLEIC ACID DIOXYGENASE ALKBH1"/>
    <property type="match status" value="1"/>
</dbReference>
<feature type="domain" description="Fe2OG dioxygenase" evidence="7">
    <location>
        <begin position="225"/>
        <end position="343"/>
    </location>
</feature>
<dbReference type="InterPro" id="IPR037151">
    <property type="entry name" value="AlkB-like_sf"/>
</dbReference>
<evidence type="ECO:0000256" key="5">
    <source>
        <dbReference type="PIRSR" id="PIRSR604574-2"/>
    </source>
</evidence>
<evidence type="ECO:0000313" key="8">
    <source>
        <dbReference type="EMBL" id="KHJ30460.1"/>
    </source>
</evidence>
<dbReference type="SUPFAM" id="SSF51197">
    <property type="entry name" value="Clavaminate synthase-like"/>
    <property type="match status" value="1"/>
</dbReference>
<feature type="region of interest" description="Disordered" evidence="6">
    <location>
        <begin position="1"/>
        <end position="27"/>
    </location>
</feature>
<keyword evidence="9" id="KW-1185">Reference proteome</keyword>